<evidence type="ECO:0008006" key="3">
    <source>
        <dbReference type="Google" id="ProtNLM"/>
    </source>
</evidence>
<evidence type="ECO:0000313" key="2">
    <source>
        <dbReference type="Proteomes" id="UP001212997"/>
    </source>
</evidence>
<proteinExistence type="predicted"/>
<dbReference type="Proteomes" id="UP001212997">
    <property type="component" value="Unassembled WGS sequence"/>
</dbReference>
<organism evidence="1 2">
    <name type="scientific">Meripilus lineatus</name>
    <dbReference type="NCBI Taxonomy" id="2056292"/>
    <lineage>
        <taxon>Eukaryota</taxon>
        <taxon>Fungi</taxon>
        <taxon>Dikarya</taxon>
        <taxon>Basidiomycota</taxon>
        <taxon>Agaricomycotina</taxon>
        <taxon>Agaricomycetes</taxon>
        <taxon>Polyporales</taxon>
        <taxon>Meripilaceae</taxon>
        <taxon>Meripilus</taxon>
    </lineage>
</organism>
<dbReference type="AlphaFoldDB" id="A0AAD5UYZ2"/>
<evidence type="ECO:0000313" key="1">
    <source>
        <dbReference type="EMBL" id="KAJ3481667.1"/>
    </source>
</evidence>
<keyword evidence="2" id="KW-1185">Reference proteome</keyword>
<dbReference type="CDD" id="cd09917">
    <property type="entry name" value="F-box_SF"/>
    <property type="match status" value="1"/>
</dbReference>
<reference evidence="1" key="1">
    <citation type="submission" date="2022-07" db="EMBL/GenBank/DDBJ databases">
        <title>Genome Sequence of Physisporinus lineatus.</title>
        <authorList>
            <person name="Buettner E."/>
        </authorList>
    </citation>
    <scope>NUCLEOTIDE SEQUENCE</scope>
    <source>
        <strain evidence="1">VT162</strain>
    </source>
</reference>
<comment type="caution">
    <text evidence="1">The sequence shown here is derived from an EMBL/GenBank/DDBJ whole genome shotgun (WGS) entry which is preliminary data.</text>
</comment>
<accession>A0AAD5UYZ2</accession>
<dbReference type="InterPro" id="IPR036047">
    <property type="entry name" value="F-box-like_dom_sf"/>
</dbReference>
<sequence>MDHHTFQGHNRGVPLALQPGMGLPLELWLYIIKSLQRDPFTLVSCALTCRTFRRPAQRLINVYQLKCRSIKSTTYDDINELVGEVSGSSGNGRRIHQLTVEGASFMPILPAEVAVSVIPLRLSRQLTKLQEMCINGITNQLHFNPSTWRLYGRAFSSVTSLKLNCILFPSFVDFASLITSFSTLSSLSLREIRCRNHAAPLSIAKPPSKRVLKLQLLDLGLVRDDEGWFMMMFSAWFFKRCDSVLGSKLTVDDTVPSHPSGCYFLGRAREYFRILEIKCGIVGPARIDIFRLQDLSLLTQKESLLKEIKLLEVRERDIQMVRVILAHLAPNIETLTLAVSPHLSDYGHWANLDVVMALLYSSNHIPPSSKIILSPVGLGMNSVMSRYRGGETNALRSLFPLVTSLKGDSCIGPKKSKRL</sequence>
<protein>
    <recommendedName>
        <fullName evidence="3">F-box domain-containing protein</fullName>
    </recommendedName>
</protein>
<dbReference type="EMBL" id="JANAWD010000310">
    <property type="protein sequence ID" value="KAJ3481667.1"/>
    <property type="molecule type" value="Genomic_DNA"/>
</dbReference>
<gene>
    <name evidence="1" type="ORF">NLI96_g7511</name>
</gene>
<name>A0AAD5UYZ2_9APHY</name>
<dbReference type="SUPFAM" id="SSF81383">
    <property type="entry name" value="F-box domain"/>
    <property type="match status" value="1"/>
</dbReference>